<feature type="transmembrane region" description="Helical" evidence="2">
    <location>
        <begin position="399"/>
        <end position="419"/>
    </location>
</feature>
<feature type="transmembrane region" description="Helical" evidence="2">
    <location>
        <begin position="493"/>
        <end position="515"/>
    </location>
</feature>
<dbReference type="SUPFAM" id="SSF46785">
    <property type="entry name" value="Winged helix' DNA-binding domain"/>
    <property type="match status" value="1"/>
</dbReference>
<dbReference type="Pfam" id="PF24871">
    <property type="entry name" value="Piezo_TM1-24"/>
    <property type="match status" value="3"/>
</dbReference>
<dbReference type="GO" id="GO:0016020">
    <property type="term" value="C:membrane"/>
    <property type="evidence" value="ECO:0007669"/>
    <property type="project" value="InterPro"/>
</dbReference>
<accession>A0AAD4YFY2</accession>
<dbReference type="InterPro" id="IPR056769">
    <property type="entry name" value="Piezo_TM1-24"/>
</dbReference>
<feature type="compositionally biased region" description="Basic and acidic residues" evidence="1">
    <location>
        <begin position="452"/>
        <end position="461"/>
    </location>
</feature>
<feature type="domain" description="DEP" evidence="3">
    <location>
        <begin position="30"/>
        <end position="90"/>
    </location>
</feature>
<dbReference type="GO" id="GO:0008381">
    <property type="term" value="F:mechanosensitive monoatomic ion channel activity"/>
    <property type="evidence" value="ECO:0007669"/>
    <property type="project" value="InterPro"/>
</dbReference>
<dbReference type="InterPro" id="IPR031805">
    <property type="entry name" value="Piezo_TM25-28"/>
</dbReference>
<feature type="transmembrane region" description="Helical" evidence="2">
    <location>
        <begin position="425"/>
        <end position="445"/>
    </location>
</feature>
<feature type="compositionally biased region" description="Polar residues" evidence="1">
    <location>
        <begin position="462"/>
        <end position="472"/>
    </location>
</feature>
<dbReference type="InterPro" id="IPR000591">
    <property type="entry name" value="DEP_dom"/>
</dbReference>
<evidence type="ECO:0000256" key="1">
    <source>
        <dbReference type="SAM" id="MobiDB-lite"/>
    </source>
</evidence>
<dbReference type="EMBL" id="JAKZEL010000003">
    <property type="protein sequence ID" value="KAI4545141.1"/>
    <property type="molecule type" value="Genomic_DNA"/>
</dbReference>
<feature type="transmembrane region" description="Helical" evidence="2">
    <location>
        <begin position="625"/>
        <end position="647"/>
    </location>
</feature>
<feature type="transmembrane region" description="Helical" evidence="2">
    <location>
        <begin position="899"/>
        <end position="922"/>
    </location>
</feature>
<dbReference type="PANTHER" id="PTHR47049">
    <property type="entry name" value="PIEZO-TYPE MECHANOSENSITIVE ION CHANNEL HOMOLOG"/>
    <property type="match status" value="1"/>
</dbReference>
<organism evidence="4 5">
    <name type="scientific">Ovis ammon polii</name>
    <dbReference type="NCBI Taxonomy" id="230172"/>
    <lineage>
        <taxon>Eukaryota</taxon>
        <taxon>Metazoa</taxon>
        <taxon>Chordata</taxon>
        <taxon>Craniata</taxon>
        <taxon>Vertebrata</taxon>
        <taxon>Euteleostomi</taxon>
        <taxon>Mammalia</taxon>
        <taxon>Eutheria</taxon>
        <taxon>Laurasiatheria</taxon>
        <taxon>Artiodactyla</taxon>
        <taxon>Ruminantia</taxon>
        <taxon>Pecora</taxon>
        <taxon>Bovidae</taxon>
        <taxon>Caprinae</taxon>
        <taxon>Ovis</taxon>
    </lineage>
</organism>
<proteinExistence type="predicted"/>
<evidence type="ECO:0000256" key="2">
    <source>
        <dbReference type="SAM" id="Phobius"/>
    </source>
</evidence>
<keyword evidence="2" id="KW-1133">Transmembrane helix</keyword>
<dbReference type="InterPro" id="IPR036388">
    <property type="entry name" value="WH-like_DNA-bd_sf"/>
</dbReference>
<dbReference type="InterPro" id="IPR027272">
    <property type="entry name" value="Piezo"/>
</dbReference>
<dbReference type="PANTHER" id="PTHR47049:SF6">
    <property type="entry name" value="PIEZO-TYPE MECHANOSENSITIVE ION CHANNEL COMPONENT"/>
    <property type="match status" value="1"/>
</dbReference>
<evidence type="ECO:0000259" key="3">
    <source>
        <dbReference type="PROSITE" id="PS50186"/>
    </source>
</evidence>
<feature type="region of interest" description="Disordered" evidence="1">
    <location>
        <begin position="448"/>
        <end position="472"/>
    </location>
</feature>
<feature type="region of interest" description="Disordered" evidence="1">
    <location>
        <begin position="364"/>
        <end position="388"/>
    </location>
</feature>
<keyword evidence="5" id="KW-1185">Reference proteome</keyword>
<reference evidence="4" key="1">
    <citation type="submission" date="2022-03" db="EMBL/GenBank/DDBJ databases">
        <title>Genomic analyses of argali, domestic sheep and their hybrids provide insights into chromosomal evolution, heterosis and genetic basis of agronomic traits.</title>
        <authorList>
            <person name="Li M."/>
        </authorList>
    </citation>
    <scope>NUCLEOTIDE SEQUENCE</scope>
    <source>
        <strain evidence="4">CAU-MHL-2022a</strain>
        <tissue evidence="4">Skin</tissue>
    </source>
</reference>
<feature type="region of interest" description="Disordered" evidence="1">
    <location>
        <begin position="590"/>
        <end position="611"/>
    </location>
</feature>
<dbReference type="AlphaFoldDB" id="A0AAD4YFY2"/>
<dbReference type="GO" id="GO:0035556">
    <property type="term" value="P:intracellular signal transduction"/>
    <property type="evidence" value="ECO:0007669"/>
    <property type="project" value="InterPro"/>
</dbReference>
<dbReference type="Proteomes" id="UP001214576">
    <property type="component" value="Unassembled WGS sequence"/>
</dbReference>
<feature type="transmembrane region" description="Helical" evidence="2">
    <location>
        <begin position="255"/>
        <end position="277"/>
    </location>
</feature>
<evidence type="ECO:0000313" key="5">
    <source>
        <dbReference type="Proteomes" id="UP001214576"/>
    </source>
</evidence>
<name>A0AAD4YFY2_OVIAM</name>
<keyword evidence="2" id="KW-0472">Membrane</keyword>
<protein>
    <recommendedName>
        <fullName evidence="3">DEP domain-containing protein</fullName>
    </recommendedName>
</protein>
<feature type="compositionally biased region" description="Acidic residues" evidence="1">
    <location>
        <begin position="594"/>
        <end position="611"/>
    </location>
</feature>
<keyword evidence="2" id="KW-0812">Transmembrane</keyword>
<dbReference type="PROSITE" id="PS50186">
    <property type="entry name" value="DEP"/>
    <property type="match status" value="1"/>
</dbReference>
<comment type="caution">
    <text evidence="4">The sequence shown here is derived from an EMBL/GenBank/DDBJ whole genome shotgun (WGS) entry which is preliminary data.</text>
</comment>
<gene>
    <name evidence="4" type="ORF">MG293_005407</name>
</gene>
<sequence length="925" mass="107174">MGSPVLRNVFLITREETSQCICLVTVCNLRSCIGSELVDQLLEHCPFVQCRSTAIGVWQLLLDMGILSSACAFQYNRLSFVYLIYLLFIPLFLEPTKATIQGSTWEKAFRQIDFERNMFVAFMEFFTEKLRVVYKTQASNRQILVQTIYIKRQSDWSGEFFLEDPGLRDSLLNEDLTYIHIMAGGGKIDSEEVLIYEEDLDEGDGTEGDLEESTKLKLFCRLASMASKLREFIGNMITTAGKVVLKILLGSSGMMLPSLTSSVYFFVFLGLCTWWSWCRTFDPLLFSYLCVLLPSSPQDTWSDSICTSSQFFQEAIPHNDYYARLRGIAGHLKIPEHSDVGQVEGLAGEPVSTVFVIMTERMMEPEKEEEEEPKEEQQEQREEEEEVDEQDVMKVLGNLLLALFIRYWVYICRAMFFFISFEGKIVMYKIIYMVLLLFYVALYQTGSLSSEPQRKPSDSNLHRPNSMSNTASNTKNELDFAFRHRCTEWWRQILKYFWMSVVICMMPVLIFIHAYQFENFPGLWQNMIGLKKEKLEDLGLKQFRVAELFTGISISTSFLPVCVPHLHYFHGWFLELTNLKSIPSKEDSAIYRDNEDEDEDEDKEGEEEEETSDLRNNWHLVIDHLTVLLLWFLEGFYQLLTFLLWTLELHIIKIMYSCIIWVPVKEASDAALSSGQTQQVSLFNYVFLVSWAFTLPYAKLCHVASSVCTVWTCVIIVCKMLYQLQTIKPENFSVNCSLPNENQTNIPLHQLNKPLLYSTPTDPTERMDLRKSSPLLVHLRNNLLMLAILAFKVTIYCHQEYYQGWNNLSTPVSKTIYHNITRLQLDDGLVNCARYFINYFFHKFGLEIFEDENKAAIWIMAGDNVEICMNLDAASFSQHNPVPDFIHCRSYLDISMVVIFSYPFWFVLTVIFITGMTHISIFCTG</sequence>
<evidence type="ECO:0000313" key="4">
    <source>
        <dbReference type="EMBL" id="KAI4545141.1"/>
    </source>
</evidence>
<dbReference type="InterPro" id="IPR036390">
    <property type="entry name" value="WH_DNA-bd_sf"/>
</dbReference>
<dbReference type="Pfam" id="PF15917">
    <property type="entry name" value="Piezo_TM25-28"/>
    <property type="match status" value="1"/>
</dbReference>
<dbReference type="Gene3D" id="1.10.10.10">
    <property type="entry name" value="Winged helix-like DNA-binding domain superfamily/Winged helix DNA-binding domain"/>
    <property type="match status" value="1"/>
</dbReference>